<gene>
    <name evidence="5" type="primary">tauB_2</name>
    <name evidence="5" type="ORF">TICRE_20320</name>
</gene>
<comment type="caution">
    <text evidence="5">The sequence shown here is derived from an EMBL/GenBank/DDBJ whole genome shotgun (WGS) entry which is preliminary data.</text>
</comment>
<name>A0A1U7M3R8_TISCR</name>
<evidence type="ECO:0000256" key="3">
    <source>
        <dbReference type="ARBA" id="ARBA00022840"/>
    </source>
</evidence>
<dbReference type="RefSeq" id="WP_075727691.1">
    <property type="nucleotide sequence ID" value="NZ_LTDM01000053.1"/>
</dbReference>
<dbReference type="OrthoDB" id="9801958at2"/>
<dbReference type="SMART" id="SM00382">
    <property type="entry name" value="AAA"/>
    <property type="match status" value="1"/>
</dbReference>
<dbReference type="EC" id="3.6.3.36" evidence="5"/>
<dbReference type="InterPro" id="IPR003439">
    <property type="entry name" value="ABC_transporter-like_ATP-bd"/>
</dbReference>
<evidence type="ECO:0000256" key="2">
    <source>
        <dbReference type="ARBA" id="ARBA00022741"/>
    </source>
</evidence>
<keyword evidence="1" id="KW-0813">Transport</keyword>
<dbReference type="InterPro" id="IPR027417">
    <property type="entry name" value="P-loop_NTPase"/>
</dbReference>
<evidence type="ECO:0000313" key="5">
    <source>
        <dbReference type="EMBL" id="OLS01890.1"/>
    </source>
</evidence>
<keyword evidence="5" id="KW-0378">Hydrolase</keyword>
<dbReference type="EMBL" id="LTDM01000053">
    <property type="protein sequence ID" value="OLS01890.1"/>
    <property type="molecule type" value="Genomic_DNA"/>
</dbReference>
<dbReference type="GO" id="GO:0016887">
    <property type="term" value="F:ATP hydrolysis activity"/>
    <property type="evidence" value="ECO:0007669"/>
    <property type="project" value="InterPro"/>
</dbReference>
<dbReference type="PROSITE" id="PS50893">
    <property type="entry name" value="ABC_TRANSPORTER_2"/>
    <property type="match status" value="1"/>
</dbReference>
<organism evidence="5 6">
    <name type="scientific">Tissierella creatinophila DSM 6911</name>
    <dbReference type="NCBI Taxonomy" id="1123403"/>
    <lineage>
        <taxon>Bacteria</taxon>
        <taxon>Bacillati</taxon>
        <taxon>Bacillota</taxon>
        <taxon>Tissierellia</taxon>
        <taxon>Tissierellales</taxon>
        <taxon>Tissierellaceae</taxon>
        <taxon>Tissierella</taxon>
    </lineage>
</organism>
<evidence type="ECO:0000313" key="6">
    <source>
        <dbReference type="Proteomes" id="UP000186112"/>
    </source>
</evidence>
<protein>
    <submittedName>
        <fullName evidence="5">Taurine import ATP-binding protein TauB</fullName>
        <ecNumber evidence="5">3.6.3.36</ecNumber>
    </submittedName>
</protein>
<dbReference type="GO" id="GO:0005524">
    <property type="term" value="F:ATP binding"/>
    <property type="evidence" value="ECO:0007669"/>
    <property type="project" value="UniProtKB-KW"/>
</dbReference>
<keyword evidence="6" id="KW-1185">Reference proteome</keyword>
<dbReference type="InterPro" id="IPR017871">
    <property type="entry name" value="ABC_transporter-like_CS"/>
</dbReference>
<evidence type="ECO:0000256" key="1">
    <source>
        <dbReference type="ARBA" id="ARBA00022448"/>
    </source>
</evidence>
<sequence>MKYGVKNINKSYKDLKILDNISIDFEEYKTTCILGESGVGKTTLLNIIAGITDKDTGDIIGFGDEVSSFVFQEDRLIEWKNVKDNISFVLQKKIKKIEIENLIDKYLKLVNLEEYKYFYPKDLSGGMRQRISILRAFIYPSRILIMDEPFKSLDINNKQIVIELFKKLKTVEKKTCILVTHDVEEAITLGDKIVILSNKPTRVNVIIDNSSILDENDENKSKLKKVIEGKMIRNI</sequence>
<keyword evidence="2" id="KW-0547">Nucleotide-binding</keyword>
<dbReference type="Pfam" id="PF00005">
    <property type="entry name" value="ABC_tran"/>
    <property type="match status" value="1"/>
</dbReference>
<dbReference type="Gene3D" id="3.40.50.300">
    <property type="entry name" value="P-loop containing nucleotide triphosphate hydrolases"/>
    <property type="match status" value="1"/>
</dbReference>
<dbReference type="Proteomes" id="UP000186112">
    <property type="component" value="Unassembled WGS sequence"/>
</dbReference>
<dbReference type="PANTHER" id="PTHR42781:SF8">
    <property type="entry name" value="BICARBONATE TRANSPORT ATP-BINDING PROTEIN CMPC"/>
    <property type="match status" value="1"/>
</dbReference>
<feature type="domain" description="ABC transporter" evidence="4">
    <location>
        <begin position="3"/>
        <end position="223"/>
    </location>
</feature>
<dbReference type="PROSITE" id="PS00211">
    <property type="entry name" value="ABC_TRANSPORTER_1"/>
    <property type="match status" value="1"/>
</dbReference>
<keyword evidence="3 5" id="KW-0067">ATP-binding</keyword>
<dbReference type="InterPro" id="IPR003593">
    <property type="entry name" value="AAA+_ATPase"/>
</dbReference>
<accession>A0A1U7M3R8</accession>
<dbReference type="AlphaFoldDB" id="A0A1U7M3R8"/>
<dbReference type="PANTHER" id="PTHR42781">
    <property type="entry name" value="SPERMIDINE/PUTRESCINE IMPORT ATP-BINDING PROTEIN POTA"/>
    <property type="match status" value="1"/>
</dbReference>
<proteinExistence type="predicted"/>
<reference evidence="5 6" key="1">
    <citation type="submission" date="2016-02" db="EMBL/GenBank/DDBJ databases">
        <title>Genome sequence of Tissierella creatinophila DSM 6911.</title>
        <authorList>
            <person name="Poehlein A."/>
            <person name="Daniel R."/>
        </authorList>
    </citation>
    <scope>NUCLEOTIDE SEQUENCE [LARGE SCALE GENOMIC DNA]</scope>
    <source>
        <strain evidence="5 6">DSM 6911</strain>
    </source>
</reference>
<dbReference type="InterPro" id="IPR050093">
    <property type="entry name" value="ABC_SmlMolc_Importer"/>
</dbReference>
<dbReference type="SUPFAM" id="SSF52540">
    <property type="entry name" value="P-loop containing nucleoside triphosphate hydrolases"/>
    <property type="match status" value="1"/>
</dbReference>
<evidence type="ECO:0000259" key="4">
    <source>
        <dbReference type="PROSITE" id="PS50893"/>
    </source>
</evidence>